<reference evidence="2 3" key="1">
    <citation type="submission" date="2015-01" db="EMBL/GenBank/DDBJ databases">
        <title>The Genome Sequence of Fonsecaea pedrosoi CBS 271.37.</title>
        <authorList>
            <consortium name="The Broad Institute Genomics Platform"/>
            <person name="Cuomo C."/>
            <person name="de Hoog S."/>
            <person name="Gorbushina A."/>
            <person name="Stielow B."/>
            <person name="Teixiera M."/>
            <person name="Abouelleil A."/>
            <person name="Chapman S.B."/>
            <person name="Priest M."/>
            <person name="Young S.K."/>
            <person name="Wortman J."/>
            <person name="Nusbaum C."/>
            <person name="Birren B."/>
        </authorList>
    </citation>
    <scope>NUCLEOTIDE SEQUENCE [LARGE SCALE GENOMIC DNA]</scope>
    <source>
        <strain evidence="2 3">CBS 271.37</strain>
    </source>
</reference>
<dbReference type="EMBL" id="KN846973">
    <property type="protein sequence ID" value="KIW78472.1"/>
    <property type="molecule type" value="Genomic_DNA"/>
</dbReference>
<sequence length="312" mass="35820">MTRQDNSYDALELDRDRWLKLGYVATGVPTSMLHKENLDAKKHGAQRRGANSTPSLTTDDEDDERVDDSYPPEGNARGQSKQQRPRTNKSASDSRALPSRTMTNQQPQRRMLLTDEPKLKMNQIEAELIFPGGKEWKGVFLLDTGVIDNWINEKIVSANNLPAKWEKSKPRWYSFDNSPVASLGLLKGSTVFENHTQPCEFQIARQNSQFDVILGCRSLMERGLVIWKGKDLDVLAPLTSRGKDSKEEKEAHRKDDRDVERRGKQLDELVKWRNERKKEGLQWDKVKNEWYKDDGGKKVPYDGPAYVLDLGY</sequence>
<protein>
    <submittedName>
        <fullName evidence="2">Uncharacterized protein</fullName>
    </submittedName>
</protein>
<evidence type="ECO:0000313" key="2">
    <source>
        <dbReference type="EMBL" id="KIW78472.1"/>
    </source>
</evidence>
<evidence type="ECO:0000256" key="1">
    <source>
        <dbReference type="SAM" id="MobiDB-lite"/>
    </source>
</evidence>
<gene>
    <name evidence="2" type="ORF">Z517_08308</name>
</gene>
<dbReference type="RefSeq" id="XP_013282280.1">
    <property type="nucleotide sequence ID" value="XM_013426826.1"/>
</dbReference>
<dbReference type="Proteomes" id="UP000053029">
    <property type="component" value="Unassembled WGS sequence"/>
</dbReference>
<feature type="region of interest" description="Disordered" evidence="1">
    <location>
        <begin position="28"/>
        <end position="117"/>
    </location>
</feature>
<dbReference type="HOGENOM" id="CLU_891470_0_0_1"/>
<feature type="compositionally biased region" description="Basic and acidic residues" evidence="1">
    <location>
        <begin position="33"/>
        <end position="42"/>
    </location>
</feature>
<dbReference type="GeneID" id="25307798"/>
<name>A0A0D2EW60_9EURO</name>
<feature type="region of interest" description="Disordered" evidence="1">
    <location>
        <begin position="241"/>
        <end position="261"/>
    </location>
</feature>
<evidence type="ECO:0000313" key="3">
    <source>
        <dbReference type="Proteomes" id="UP000053029"/>
    </source>
</evidence>
<accession>A0A0D2EW60</accession>
<keyword evidence="3" id="KW-1185">Reference proteome</keyword>
<dbReference type="VEuPathDB" id="FungiDB:Z517_08308"/>
<proteinExistence type="predicted"/>
<dbReference type="AlphaFoldDB" id="A0A0D2EW60"/>
<organism evidence="2 3">
    <name type="scientific">Fonsecaea pedrosoi CBS 271.37</name>
    <dbReference type="NCBI Taxonomy" id="1442368"/>
    <lineage>
        <taxon>Eukaryota</taxon>
        <taxon>Fungi</taxon>
        <taxon>Dikarya</taxon>
        <taxon>Ascomycota</taxon>
        <taxon>Pezizomycotina</taxon>
        <taxon>Eurotiomycetes</taxon>
        <taxon>Chaetothyriomycetidae</taxon>
        <taxon>Chaetothyriales</taxon>
        <taxon>Herpotrichiellaceae</taxon>
        <taxon>Fonsecaea</taxon>
    </lineage>
</organism>